<sequence length="129" mass="14458">MPILQRLRDWARRIKRDGVTLWFAARDPRTPWTVKALCAFVVAYALSPIDLVPDFIPVLGYVDDVLLLPGLIWLAVRLLPREVVEDSRTKADDWMALEGGKPVSRAGIALVVVAWVAIGVGGWWWIAGR</sequence>
<keyword evidence="8" id="KW-1185">Reference proteome</keyword>
<evidence type="ECO:0000256" key="3">
    <source>
        <dbReference type="ARBA" id="ARBA00022989"/>
    </source>
</evidence>
<evidence type="ECO:0000256" key="2">
    <source>
        <dbReference type="ARBA" id="ARBA00022692"/>
    </source>
</evidence>
<gene>
    <name evidence="7" type="ORF">I8E28_19700</name>
</gene>
<keyword evidence="2 5" id="KW-0812">Transmembrane</keyword>
<evidence type="ECO:0000256" key="4">
    <source>
        <dbReference type="ARBA" id="ARBA00023136"/>
    </source>
</evidence>
<accession>A0A934USG4</accession>
<dbReference type="RefSeq" id="WP_200789922.1">
    <property type="nucleotide sequence ID" value="NZ_JAEDAO010000001.1"/>
</dbReference>
<keyword evidence="4 5" id="KW-0472">Membrane</keyword>
<keyword evidence="3 5" id="KW-1133">Transmembrane helix</keyword>
<comment type="subcellular location">
    <subcellularLocation>
        <location evidence="1">Endomembrane system</location>
        <topology evidence="1">Multi-pass membrane protein</topology>
    </subcellularLocation>
</comment>
<evidence type="ECO:0000313" key="7">
    <source>
        <dbReference type="EMBL" id="MBK0394839.1"/>
    </source>
</evidence>
<dbReference type="GO" id="GO:0012505">
    <property type="term" value="C:endomembrane system"/>
    <property type="evidence" value="ECO:0007669"/>
    <property type="project" value="UniProtKB-SubCell"/>
</dbReference>
<protein>
    <submittedName>
        <fullName evidence="7">DUF1232 domain-containing protein</fullName>
    </submittedName>
</protein>
<feature type="transmembrane region" description="Helical" evidence="5">
    <location>
        <begin position="106"/>
        <end position="126"/>
    </location>
</feature>
<proteinExistence type="predicted"/>
<dbReference type="InterPro" id="IPR010652">
    <property type="entry name" value="DUF1232"/>
</dbReference>
<evidence type="ECO:0000256" key="5">
    <source>
        <dbReference type="SAM" id="Phobius"/>
    </source>
</evidence>
<evidence type="ECO:0000256" key="1">
    <source>
        <dbReference type="ARBA" id="ARBA00004127"/>
    </source>
</evidence>
<evidence type="ECO:0000259" key="6">
    <source>
        <dbReference type="Pfam" id="PF06803"/>
    </source>
</evidence>
<reference evidence="7" key="1">
    <citation type="submission" date="2020-12" db="EMBL/GenBank/DDBJ databases">
        <title>Ramlibacter sp. nov., isolated from a freshwater alga, Cryptomonas.</title>
        <authorList>
            <person name="Kim H.M."/>
            <person name="Jeon C.O."/>
        </authorList>
    </citation>
    <scope>NUCLEOTIDE SEQUENCE</scope>
    <source>
        <strain evidence="7">CrO1</strain>
    </source>
</reference>
<organism evidence="7 8">
    <name type="scientific">Ramlibacter algicola</name>
    <dbReference type="NCBI Taxonomy" id="2795217"/>
    <lineage>
        <taxon>Bacteria</taxon>
        <taxon>Pseudomonadati</taxon>
        <taxon>Pseudomonadota</taxon>
        <taxon>Betaproteobacteria</taxon>
        <taxon>Burkholderiales</taxon>
        <taxon>Comamonadaceae</taxon>
        <taxon>Ramlibacter</taxon>
    </lineage>
</organism>
<feature type="domain" description="DUF1232" evidence="6">
    <location>
        <begin position="34"/>
        <end position="69"/>
    </location>
</feature>
<comment type="caution">
    <text evidence="7">The sequence shown here is derived from an EMBL/GenBank/DDBJ whole genome shotgun (WGS) entry which is preliminary data.</text>
</comment>
<dbReference type="Proteomes" id="UP000617041">
    <property type="component" value="Unassembled WGS sequence"/>
</dbReference>
<dbReference type="EMBL" id="JAEDAO010000001">
    <property type="protein sequence ID" value="MBK0394839.1"/>
    <property type="molecule type" value="Genomic_DNA"/>
</dbReference>
<name>A0A934USG4_9BURK</name>
<evidence type="ECO:0000313" key="8">
    <source>
        <dbReference type="Proteomes" id="UP000617041"/>
    </source>
</evidence>
<dbReference type="Pfam" id="PF06803">
    <property type="entry name" value="DUF1232"/>
    <property type="match status" value="1"/>
</dbReference>
<feature type="transmembrane region" description="Helical" evidence="5">
    <location>
        <begin position="32"/>
        <end position="49"/>
    </location>
</feature>
<dbReference type="AlphaFoldDB" id="A0A934USG4"/>